<dbReference type="InterPro" id="IPR018957">
    <property type="entry name" value="Znf_C3HC4_RING-type"/>
</dbReference>
<feature type="domain" description="RING-type" evidence="6">
    <location>
        <begin position="4"/>
        <end position="53"/>
    </location>
</feature>
<comment type="caution">
    <text evidence="7">The sequence shown here is derived from an EMBL/GenBank/DDBJ whole genome shotgun (WGS) entry which is preliminary data.</text>
</comment>
<reference evidence="7" key="1">
    <citation type="submission" date="2021-03" db="EMBL/GenBank/DDBJ databases">
        <title>Chromosome level genome of the anhydrobiotic midge Polypedilum vanderplanki.</title>
        <authorList>
            <person name="Yoshida Y."/>
            <person name="Kikawada T."/>
            <person name="Gusev O."/>
        </authorList>
    </citation>
    <scope>NUCLEOTIDE SEQUENCE</scope>
    <source>
        <strain evidence="7">NIAS01</strain>
        <tissue evidence="7">Whole body or cell culture</tissue>
    </source>
</reference>
<keyword evidence="2 4" id="KW-0863">Zinc-finger</keyword>
<protein>
    <recommendedName>
        <fullName evidence="6">RING-type domain-containing protein</fullName>
    </recommendedName>
</protein>
<evidence type="ECO:0000256" key="5">
    <source>
        <dbReference type="SAM" id="Coils"/>
    </source>
</evidence>
<keyword evidence="1" id="KW-0479">Metal-binding</keyword>
<dbReference type="InterPro" id="IPR001841">
    <property type="entry name" value="Znf_RING"/>
</dbReference>
<evidence type="ECO:0000256" key="4">
    <source>
        <dbReference type="PROSITE-ProRule" id="PRU00175"/>
    </source>
</evidence>
<accession>A0A9J6BKF3</accession>
<keyword evidence="8" id="KW-1185">Reference proteome</keyword>
<evidence type="ECO:0000256" key="2">
    <source>
        <dbReference type="ARBA" id="ARBA00022771"/>
    </source>
</evidence>
<keyword evidence="5" id="KW-0175">Coiled coil</keyword>
<sequence>MFQCMQCLNFVSKNEINFLNCGHRYCSYCFKHLYKLDWFGRIKTQKAVCWKCTARENETKSQIGSLKKKLEDQNEINAELTKNLSKIESVLNQIAECKKNQPKENEIPKISVVYENQTTPQLSSQLVSELDSLVKNLKSSLNLN</sequence>
<dbReference type="GO" id="GO:0005634">
    <property type="term" value="C:nucleus"/>
    <property type="evidence" value="ECO:0007669"/>
    <property type="project" value="UniProtKB-ARBA"/>
</dbReference>
<dbReference type="GO" id="GO:0008270">
    <property type="term" value="F:zinc ion binding"/>
    <property type="evidence" value="ECO:0007669"/>
    <property type="project" value="UniProtKB-KW"/>
</dbReference>
<dbReference type="Proteomes" id="UP001107558">
    <property type="component" value="Chromosome 3"/>
</dbReference>
<dbReference type="EMBL" id="JADBJN010000003">
    <property type="protein sequence ID" value="KAG5670200.1"/>
    <property type="molecule type" value="Genomic_DNA"/>
</dbReference>
<name>A0A9J6BKF3_POLVA</name>
<keyword evidence="3" id="KW-0862">Zinc</keyword>
<dbReference type="Gene3D" id="3.30.40.10">
    <property type="entry name" value="Zinc/RING finger domain, C3HC4 (zinc finger)"/>
    <property type="match status" value="1"/>
</dbReference>
<evidence type="ECO:0000259" key="6">
    <source>
        <dbReference type="PROSITE" id="PS50089"/>
    </source>
</evidence>
<dbReference type="AlphaFoldDB" id="A0A9J6BKF3"/>
<dbReference type="InterPro" id="IPR013083">
    <property type="entry name" value="Znf_RING/FYVE/PHD"/>
</dbReference>
<evidence type="ECO:0000313" key="8">
    <source>
        <dbReference type="Proteomes" id="UP001107558"/>
    </source>
</evidence>
<dbReference type="PROSITE" id="PS50089">
    <property type="entry name" value="ZF_RING_2"/>
    <property type="match status" value="1"/>
</dbReference>
<feature type="coiled-coil region" evidence="5">
    <location>
        <begin position="63"/>
        <end position="90"/>
    </location>
</feature>
<dbReference type="SUPFAM" id="SSF57850">
    <property type="entry name" value="RING/U-box"/>
    <property type="match status" value="1"/>
</dbReference>
<evidence type="ECO:0000256" key="1">
    <source>
        <dbReference type="ARBA" id="ARBA00022723"/>
    </source>
</evidence>
<evidence type="ECO:0000313" key="7">
    <source>
        <dbReference type="EMBL" id="KAG5670200.1"/>
    </source>
</evidence>
<dbReference type="Pfam" id="PF00097">
    <property type="entry name" value="zf-C3HC4"/>
    <property type="match status" value="1"/>
</dbReference>
<organism evidence="7 8">
    <name type="scientific">Polypedilum vanderplanki</name>
    <name type="common">Sleeping chironomid midge</name>
    <dbReference type="NCBI Taxonomy" id="319348"/>
    <lineage>
        <taxon>Eukaryota</taxon>
        <taxon>Metazoa</taxon>
        <taxon>Ecdysozoa</taxon>
        <taxon>Arthropoda</taxon>
        <taxon>Hexapoda</taxon>
        <taxon>Insecta</taxon>
        <taxon>Pterygota</taxon>
        <taxon>Neoptera</taxon>
        <taxon>Endopterygota</taxon>
        <taxon>Diptera</taxon>
        <taxon>Nematocera</taxon>
        <taxon>Chironomoidea</taxon>
        <taxon>Chironomidae</taxon>
        <taxon>Chironominae</taxon>
        <taxon>Polypedilum</taxon>
        <taxon>Polypedilum</taxon>
    </lineage>
</organism>
<proteinExistence type="predicted"/>
<gene>
    <name evidence="7" type="ORF">PVAND_000478</name>
</gene>
<evidence type="ECO:0000256" key="3">
    <source>
        <dbReference type="ARBA" id="ARBA00022833"/>
    </source>
</evidence>